<name>A0AAD2CXB5_EUPCR</name>
<proteinExistence type="predicted"/>
<dbReference type="AlphaFoldDB" id="A0AAD2CXB5"/>
<accession>A0AAD2CXB5</accession>
<sequence>MVTYRQLWPIAGTSIFLNFVLMICLMAVTLKYWKRGIKEFYFGAIYCTVPHASIYHESCRALLYLYSSKKCHFNELKDEDNNYFRQYIVRLPIFLHGISMLSYLFRWISFCILAKRRYDDESVTPDIRAEMVQRNLKKLKVFYCVLIFVLAAFFIIIPLIHNGYIKFVLIETIVIDSFTGIMLLVVCNYFLHLLKEQLQILYEEKAMTIKILIWVISTSIFFRSASLLLDAIRQFSSEKDSNSTFNKINGVGLLACYYVETFPSIGVLIVLTLSYKQTKSMMPQGHNRGSNLDHIDTPLLIESDKPSKHYLHDSEHKMQSSNHQLLNSQTSSENPNSPDSKIQDPSSKNLTSMPSDFYIK</sequence>
<evidence type="ECO:0000256" key="2">
    <source>
        <dbReference type="SAM" id="Phobius"/>
    </source>
</evidence>
<feature type="transmembrane region" description="Helical" evidence="2">
    <location>
        <begin position="6"/>
        <end position="28"/>
    </location>
</feature>
<protein>
    <submittedName>
        <fullName evidence="3">Uncharacterized protein</fullName>
    </submittedName>
</protein>
<feature type="transmembrane region" description="Helical" evidence="2">
    <location>
        <begin position="141"/>
        <end position="161"/>
    </location>
</feature>
<dbReference type="Proteomes" id="UP001295684">
    <property type="component" value="Unassembled WGS sequence"/>
</dbReference>
<comment type="caution">
    <text evidence="3">The sequence shown here is derived from an EMBL/GenBank/DDBJ whole genome shotgun (WGS) entry which is preliminary data.</text>
</comment>
<feature type="transmembrane region" description="Helical" evidence="2">
    <location>
        <begin position="87"/>
        <end position="108"/>
    </location>
</feature>
<evidence type="ECO:0000313" key="3">
    <source>
        <dbReference type="EMBL" id="CAI2373776.1"/>
    </source>
</evidence>
<keyword evidence="2" id="KW-1133">Transmembrane helix</keyword>
<evidence type="ECO:0000313" key="4">
    <source>
        <dbReference type="Proteomes" id="UP001295684"/>
    </source>
</evidence>
<feature type="transmembrane region" description="Helical" evidence="2">
    <location>
        <begin position="167"/>
        <end position="191"/>
    </location>
</feature>
<organism evidence="3 4">
    <name type="scientific">Euplotes crassus</name>
    <dbReference type="NCBI Taxonomy" id="5936"/>
    <lineage>
        <taxon>Eukaryota</taxon>
        <taxon>Sar</taxon>
        <taxon>Alveolata</taxon>
        <taxon>Ciliophora</taxon>
        <taxon>Intramacronucleata</taxon>
        <taxon>Spirotrichea</taxon>
        <taxon>Hypotrichia</taxon>
        <taxon>Euplotida</taxon>
        <taxon>Euplotidae</taxon>
        <taxon>Moneuplotes</taxon>
    </lineage>
</organism>
<gene>
    <name evidence="3" type="ORF">ECRASSUSDP1_LOCUS15124</name>
</gene>
<feature type="compositionally biased region" description="Polar residues" evidence="1">
    <location>
        <begin position="319"/>
        <end position="354"/>
    </location>
</feature>
<keyword evidence="4" id="KW-1185">Reference proteome</keyword>
<keyword evidence="2" id="KW-0812">Transmembrane</keyword>
<dbReference type="EMBL" id="CAMPGE010015135">
    <property type="protein sequence ID" value="CAI2373776.1"/>
    <property type="molecule type" value="Genomic_DNA"/>
</dbReference>
<reference evidence="3" key="1">
    <citation type="submission" date="2023-07" db="EMBL/GenBank/DDBJ databases">
        <authorList>
            <consortium name="AG Swart"/>
            <person name="Singh M."/>
            <person name="Singh A."/>
            <person name="Seah K."/>
            <person name="Emmerich C."/>
        </authorList>
    </citation>
    <scope>NUCLEOTIDE SEQUENCE</scope>
    <source>
        <strain evidence="3">DP1</strain>
    </source>
</reference>
<feature type="transmembrane region" description="Helical" evidence="2">
    <location>
        <begin position="252"/>
        <end position="273"/>
    </location>
</feature>
<evidence type="ECO:0000256" key="1">
    <source>
        <dbReference type="SAM" id="MobiDB-lite"/>
    </source>
</evidence>
<feature type="transmembrane region" description="Helical" evidence="2">
    <location>
        <begin position="211"/>
        <end position="232"/>
    </location>
</feature>
<keyword evidence="2" id="KW-0472">Membrane</keyword>
<feature type="region of interest" description="Disordered" evidence="1">
    <location>
        <begin position="311"/>
        <end position="360"/>
    </location>
</feature>